<evidence type="ECO:0000256" key="7">
    <source>
        <dbReference type="SAM" id="SignalP"/>
    </source>
</evidence>
<sequence length="283" mass="30302">MGRLLNCLLLGYLTWNLRISDAQGEYCHGWLDSSGNYHEGFQCPEDFDTTDANVCCGSCSLRYCCAAVDARVDQGSCTNDREVDNTEFAAQPVYVPFLMVGSIFVAFVIVGSLVAVYCCTCLRPKQPTQQPIRFSLRSCQGETIPMILTSAPPSLRAPSRQSSTATTSSSSAGGGSSMRRFSIGGQQQQQQHGCLVSATISSPASTPTQTSQTLPPPPPPPYSSPPATSMSGSIQHPSSHSLQLHQPSHPSQSAGFLLPQQYFFPLQPDAFTAAKGFADFGQS</sequence>
<dbReference type="EMBL" id="RHFK02000022">
    <property type="protein sequence ID" value="TWW55281.1"/>
    <property type="molecule type" value="Genomic_DNA"/>
</dbReference>
<feature type="transmembrane region" description="Helical" evidence="6">
    <location>
        <begin position="93"/>
        <end position="119"/>
    </location>
</feature>
<dbReference type="AlphaFoldDB" id="A0A5C6MM84"/>
<keyword evidence="7" id="KW-0732">Signal</keyword>
<evidence type="ECO:0000256" key="2">
    <source>
        <dbReference type="ARBA" id="ARBA00022692"/>
    </source>
</evidence>
<keyword evidence="3 6" id="KW-1133">Transmembrane helix</keyword>
<evidence type="ECO:0000259" key="8">
    <source>
        <dbReference type="Pfam" id="PF13908"/>
    </source>
</evidence>
<accession>A0A5C6MM84</accession>
<dbReference type="PANTHER" id="PTHR31395">
    <property type="entry name" value="SHISA"/>
    <property type="match status" value="1"/>
</dbReference>
<reference evidence="9 10" key="1">
    <citation type="submission" date="2019-04" db="EMBL/GenBank/DDBJ databases">
        <title>Chromosome genome assembly for Takifugu flavidus.</title>
        <authorList>
            <person name="Xiao S."/>
        </authorList>
    </citation>
    <scope>NUCLEOTIDE SEQUENCE [LARGE SCALE GENOMIC DNA]</scope>
    <source>
        <strain evidence="9">HTHZ2018</strain>
        <tissue evidence="9">Muscle</tissue>
    </source>
</reference>
<evidence type="ECO:0000256" key="3">
    <source>
        <dbReference type="ARBA" id="ARBA00022989"/>
    </source>
</evidence>
<dbReference type="Pfam" id="PF13908">
    <property type="entry name" value="Shisa_N"/>
    <property type="match status" value="1"/>
</dbReference>
<evidence type="ECO:0000256" key="4">
    <source>
        <dbReference type="ARBA" id="ARBA00023136"/>
    </source>
</evidence>
<feature type="region of interest" description="Disordered" evidence="5">
    <location>
        <begin position="200"/>
        <end position="254"/>
    </location>
</feature>
<dbReference type="PANTHER" id="PTHR31395:SF4">
    <property type="entry name" value="PROTEIN SHISA-3 HOMOLOG"/>
    <property type="match status" value="1"/>
</dbReference>
<evidence type="ECO:0000256" key="5">
    <source>
        <dbReference type="SAM" id="MobiDB-lite"/>
    </source>
</evidence>
<keyword evidence="10" id="KW-1185">Reference proteome</keyword>
<evidence type="ECO:0000313" key="10">
    <source>
        <dbReference type="Proteomes" id="UP000324091"/>
    </source>
</evidence>
<dbReference type="Proteomes" id="UP000324091">
    <property type="component" value="Chromosome 9"/>
</dbReference>
<feature type="compositionally biased region" description="Low complexity" evidence="5">
    <location>
        <begin position="162"/>
        <end position="171"/>
    </location>
</feature>
<feature type="domain" description="Shisa N-terminal" evidence="8">
    <location>
        <begin position="24"/>
        <end position="79"/>
    </location>
</feature>
<gene>
    <name evidence="9" type="ORF">D4764_09G0003300</name>
</gene>
<feature type="compositionally biased region" description="Low complexity" evidence="5">
    <location>
        <begin position="225"/>
        <end position="253"/>
    </location>
</feature>
<feature type="region of interest" description="Disordered" evidence="5">
    <location>
        <begin position="150"/>
        <end position="184"/>
    </location>
</feature>
<feature type="compositionally biased region" description="Low complexity" evidence="5">
    <location>
        <begin position="200"/>
        <end position="213"/>
    </location>
</feature>
<dbReference type="InterPro" id="IPR026910">
    <property type="entry name" value="Shisa"/>
</dbReference>
<keyword evidence="2 6" id="KW-0812">Transmembrane</keyword>
<evidence type="ECO:0000256" key="6">
    <source>
        <dbReference type="SAM" id="Phobius"/>
    </source>
</evidence>
<feature type="compositionally biased region" description="Pro residues" evidence="5">
    <location>
        <begin position="214"/>
        <end position="224"/>
    </location>
</feature>
<comment type="caution">
    <text evidence="9">The sequence shown here is derived from an EMBL/GenBank/DDBJ whole genome shotgun (WGS) entry which is preliminary data.</text>
</comment>
<dbReference type="InterPro" id="IPR053891">
    <property type="entry name" value="Shisa_N"/>
</dbReference>
<organism evidence="9 10">
    <name type="scientific">Takifugu flavidus</name>
    <name type="common">sansaifugu</name>
    <dbReference type="NCBI Taxonomy" id="433684"/>
    <lineage>
        <taxon>Eukaryota</taxon>
        <taxon>Metazoa</taxon>
        <taxon>Chordata</taxon>
        <taxon>Craniata</taxon>
        <taxon>Vertebrata</taxon>
        <taxon>Euteleostomi</taxon>
        <taxon>Actinopterygii</taxon>
        <taxon>Neopterygii</taxon>
        <taxon>Teleostei</taxon>
        <taxon>Neoteleostei</taxon>
        <taxon>Acanthomorphata</taxon>
        <taxon>Eupercaria</taxon>
        <taxon>Tetraodontiformes</taxon>
        <taxon>Tetradontoidea</taxon>
        <taxon>Tetraodontidae</taxon>
        <taxon>Takifugu</taxon>
    </lineage>
</organism>
<comment type="subcellular location">
    <subcellularLocation>
        <location evidence="1">Membrane</location>
    </subcellularLocation>
</comment>
<dbReference type="GO" id="GO:0016020">
    <property type="term" value="C:membrane"/>
    <property type="evidence" value="ECO:0007669"/>
    <property type="project" value="UniProtKB-SubCell"/>
</dbReference>
<evidence type="ECO:0000313" key="9">
    <source>
        <dbReference type="EMBL" id="TWW55281.1"/>
    </source>
</evidence>
<feature type="signal peptide" evidence="7">
    <location>
        <begin position="1"/>
        <end position="22"/>
    </location>
</feature>
<evidence type="ECO:0000256" key="1">
    <source>
        <dbReference type="ARBA" id="ARBA00004370"/>
    </source>
</evidence>
<protein>
    <submittedName>
        <fullName evidence="9">Protein shisa-3-like protein</fullName>
    </submittedName>
</protein>
<keyword evidence="4 6" id="KW-0472">Membrane</keyword>
<proteinExistence type="predicted"/>
<feature type="chain" id="PRO_5023037083" evidence="7">
    <location>
        <begin position="23"/>
        <end position="283"/>
    </location>
</feature>
<name>A0A5C6MM84_9TELE</name>